<protein>
    <recommendedName>
        <fullName evidence="4">DDE Tnp4 domain-containing protein</fullName>
    </recommendedName>
</protein>
<dbReference type="Proteomes" id="UP001159363">
    <property type="component" value="Chromosome 2"/>
</dbReference>
<evidence type="ECO:0000313" key="3">
    <source>
        <dbReference type="Proteomes" id="UP001159363"/>
    </source>
</evidence>
<keyword evidence="1" id="KW-0732">Signal</keyword>
<evidence type="ECO:0000256" key="1">
    <source>
        <dbReference type="SAM" id="SignalP"/>
    </source>
</evidence>
<sequence length="238" mass="26943">MLITFVTSPVWWHVLSGRPVVVFVDWCRRIKDSCGVRACKLSPSCCCYDSNDLTFHVKLHMFRHLGTGCSMSDLSIDYRISLSTVSGILREGQCFPPLSVQLLLETAASFEKRANFPHCVAAVDGKHKRIIKPNDSGSLNWNFKHFFSILLLAACDSNYRFLYIDVASVSTTFKSTRLYTKLQSNKIKLPAPIHLSQQRPDQVPYVMIGDEGFDLSQFVLRPYGGRFLTVEKKVLTIV</sequence>
<gene>
    <name evidence="2" type="ORF">PR048_006067</name>
</gene>
<feature type="chain" id="PRO_5045947063" description="DDE Tnp4 domain-containing protein" evidence="1">
    <location>
        <begin position="18"/>
        <end position="238"/>
    </location>
</feature>
<organism evidence="2 3">
    <name type="scientific">Dryococelus australis</name>
    <dbReference type="NCBI Taxonomy" id="614101"/>
    <lineage>
        <taxon>Eukaryota</taxon>
        <taxon>Metazoa</taxon>
        <taxon>Ecdysozoa</taxon>
        <taxon>Arthropoda</taxon>
        <taxon>Hexapoda</taxon>
        <taxon>Insecta</taxon>
        <taxon>Pterygota</taxon>
        <taxon>Neoptera</taxon>
        <taxon>Polyneoptera</taxon>
        <taxon>Phasmatodea</taxon>
        <taxon>Verophasmatodea</taxon>
        <taxon>Anareolatae</taxon>
        <taxon>Phasmatidae</taxon>
        <taxon>Eurycanthinae</taxon>
        <taxon>Dryococelus</taxon>
    </lineage>
</organism>
<dbReference type="EMBL" id="JARBHB010000002">
    <property type="protein sequence ID" value="KAJ8893469.1"/>
    <property type="molecule type" value="Genomic_DNA"/>
</dbReference>
<name>A0ABQ9IB06_9NEOP</name>
<keyword evidence="3" id="KW-1185">Reference proteome</keyword>
<reference evidence="2 3" key="1">
    <citation type="submission" date="2023-02" db="EMBL/GenBank/DDBJ databases">
        <title>LHISI_Scaffold_Assembly.</title>
        <authorList>
            <person name="Stuart O.P."/>
            <person name="Cleave R."/>
            <person name="Magrath M.J.L."/>
            <person name="Mikheyev A.S."/>
        </authorList>
    </citation>
    <scope>NUCLEOTIDE SEQUENCE [LARGE SCALE GENOMIC DNA]</scope>
    <source>
        <strain evidence="2">Daus_M_001</strain>
        <tissue evidence="2">Leg muscle</tissue>
    </source>
</reference>
<comment type="caution">
    <text evidence="2">The sequence shown here is derived from an EMBL/GenBank/DDBJ whole genome shotgun (WGS) entry which is preliminary data.</text>
</comment>
<accession>A0ABQ9IB06</accession>
<feature type="signal peptide" evidence="1">
    <location>
        <begin position="1"/>
        <end position="17"/>
    </location>
</feature>
<evidence type="ECO:0000313" key="2">
    <source>
        <dbReference type="EMBL" id="KAJ8893469.1"/>
    </source>
</evidence>
<evidence type="ECO:0008006" key="4">
    <source>
        <dbReference type="Google" id="ProtNLM"/>
    </source>
</evidence>
<proteinExistence type="predicted"/>